<dbReference type="AlphaFoldDB" id="A0A2T5C540"/>
<organism evidence="1 2">
    <name type="scientific">Mangrovibacterium marinum</name>
    <dbReference type="NCBI Taxonomy" id="1639118"/>
    <lineage>
        <taxon>Bacteria</taxon>
        <taxon>Pseudomonadati</taxon>
        <taxon>Bacteroidota</taxon>
        <taxon>Bacteroidia</taxon>
        <taxon>Marinilabiliales</taxon>
        <taxon>Prolixibacteraceae</taxon>
        <taxon>Mangrovibacterium</taxon>
    </lineage>
</organism>
<comment type="caution">
    <text evidence="1">The sequence shown here is derived from an EMBL/GenBank/DDBJ whole genome shotgun (WGS) entry which is preliminary data.</text>
</comment>
<evidence type="ECO:0000313" key="1">
    <source>
        <dbReference type="EMBL" id="PTN10027.1"/>
    </source>
</evidence>
<gene>
    <name evidence="1" type="ORF">C8N47_1027</name>
</gene>
<dbReference type="EMBL" id="QAAD01000002">
    <property type="protein sequence ID" value="PTN10027.1"/>
    <property type="molecule type" value="Genomic_DNA"/>
</dbReference>
<sequence length="65" mass="7218">MQLKIASPGAIFTKDLHDSEEITNKNESLVCFDDAVVVVSKSYRVVVPHLMQNQLLAWQFSPAAS</sequence>
<dbReference type="Proteomes" id="UP000243525">
    <property type="component" value="Unassembled WGS sequence"/>
</dbReference>
<evidence type="ECO:0000313" key="2">
    <source>
        <dbReference type="Proteomes" id="UP000243525"/>
    </source>
</evidence>
<protein>
    <submittedName>
        <fullName evidence="1">Uncharacterized protein</fullName>
    </submittedName>
</protein>
<accession>A0A2T5C540</accession>
<reference evidence="1 2" key="1">
    <citation type="submission" date="2018-04" db="EMBL/GenBank/DDBJ databases">
        <title>Genomic Encyclopedia of Archaeal and Bacterial Type Strains, Phase II (KMG-II): from individual species to whole genera.</title>
        <authorList>
            <person name="Goeker M."/>
        </authorList>
    </citation>
    <scope>NUCLEOTIDE SEQUENCE [LARGE SCALE GENOMIC DNA]</scope>
    <source>
        <strain evidence="1 2">DSM 28823</strain>
    </source>
</reference>
<keyword evidence="2" id="KW-1185">Reference proteome</keyword>
<name>A0A2T5C540_9BACT</name>
<proteinExistence type="predicted"/>